<dbReference type="RefSeq" id="WP_357983978.1">
    <property type="nucleotide sequence ID" value="NZ_JBFAIH010000018.1"/>
</dbReference>
<organism evidence="3 4">
    <name type="scientific">Nocardia fusca</name>
    <dbReference type="NCBI Taxonomy" id="941183"/>
    <lineage>
        <taxon>Bacteria</taxon>
        <taxon>Bacillati</taxon>
        <taxon>Actinomycetota</taxon>
        <taxon>Actinomycetes</taxon>
        <taxon>Mycobacteriales</taxon>
        <taxon>Nocardiaceae</taxon>
        <taxon>Nocardia</taxon>
    </lineage>
</organism>
<feature type="region of interest" description="Disordered" evidence="1">
    <location>
        <begin position="29"/>
        <end position="73"/>
    </location>
</feature>
<dbReference type="Proteomes" id="UP001551658">
    <property type="component" value="Unassembled WGS sequence"/>
</dbReference>
<proteinExistence type="predicted"/>
<keyword evidence="2" id="KW-1133">Transmembrane helix</keyword>
<evidence type="ECO:0000256" key="1">
    <source>
        <dbReference type="SAM" id="MobiDB-lite"/>
    </source>
</evidence>
<sequence>MIWDLALVLLGLSLLGLNIFLWWPLRTDRSTGTDQHVHDGRAGVAEDGRSPRTAIRRRDTSPTEEKQWHTDRS</sequence>
<evidence type="ECO:0000256" key="2">
    <source>
        <dbReference type="SAM" id="Phobius"/>
    </source>
</evidence>
<gene>
    <name evidence="3" type="ORF">AB0H72_26645</name>
</gene>
<comment type="caution">
    <text evidence="3">The sequence shown here is derived from an EMBL/GenBank/DDBJ whole genome shotgun (WGS) entry which is preliminary data.</text>
</comment>
<evidence type="ECO:0000313" key="4">
    <source>
        <dbReference type="Proteomes" id="UP001551658"/>
    </source>
</evidence>
<keyword evidence="4" id="KW-1185">Reference proteome</keyword>
<keyword evidence="2" id="KW-0472">Membrane</keyword>
<name>A0ABV3FF14_9NOCA</name>
<evidence type="ECO:0000313" key="3">
    <source>
        <dbReference type="EMBL" id="MEV0366286.1"/>
    </source>
</evidence>
<dbReference type="EMBL" id="JBFAIH010000018">
    <property type="protein sequence ID" value="MEV0366286.1"/>
    <property type="molecule type" value="Genomic_DNA"/>
</dbReference>
<keyword evidence="2" id="KW-0812">Transmembrane</keyword>
<feature type="transmembrane region" description="Helical" evidence="2">
    <location>
        <begin position="6"/>
        <end position="25"/>
    </location>
</feature>
<accession>A0ABV3FF14</accession>
<reference evidence="3 4" key="1">
    <citation type="submission" date="2024-06" db="EMBL/GenBank/DDBJ databases">
        <title>The Natural Products Discovery Center: Release of the First 8490 Sequenced Strains for Exploring Actinobacteria Biosynthetic Diversity.</title>
        <authorList>
            <person name="Kalkreuter E."/>
            <person name="Kautsar S.A."/>
            <person name="Yang D."/>
            <person name="Bader C.D."/>
            <person name="Teijaro C.N."/>
            <person name="Fluegel L."/>
            <person name="Davis C.M."/>
            <person name="Simpson J.R."/>
            <person name="Lauterbach L."/>
            <person name="Steele A.D."/>
            <person name="Gui C."/>
            <person name="Meng S."/>
            <person name="Li G."/>
            <person name="Viehrig K."/>
            <person name="Ye F."/>
            <person name="Su P."/>
            <person name="Kiefer A.F."/>
            <person name="Nichols A."/>
            <person name="Cepeda A.J."/>
            <person name="Yan W."/>
            <person name="Fan B."/>
            <person name="Jiang Y."/>
            <person name="Adhikari A."/>
            <person name="Zheng C.-J."/>
            <person name="Schuster L."/>
            <person name="Cowan T.M."/>
            <person name="Smanski M.J."/>
            <person name="Chevrette M.G."/>
            <person name="De Carvalho L.P.S."/>
            <person name="Shen B."/>
        </authorList>
    </citation>
    <scope>NUCLEOTIDE SEQUENCE [LARGE SCALE GENOMIC DNA]</scope>
    <source>
        <strain evidence="3 4">NPDC050671</strain>
    </source>
</reference>
<protein>
    <submittedName>
        <fullName evidence="3">Uncharacterized protein</fullName>
    </submittedName>
</protein>